<accession>A0A699HHU0</accession>
<protein>
    <recommendedName>
        <fullName evidence="4">CCHC-type domain-containing protein</fullName>
    </recommendedName>
</protein>
<keyword evidence="1" id="KW-0175">Coiled coil</keyword>
<feature type="compositionally biased region" description="Low complexity" evidence="2">
    <location>
        <begin position="268"/>
        <end position="277"/>
    </location>
</feature>
<proteinExistence type="predicted"/>
<organism evidence="3">
    <name type="scientific">Tanacetum cinerariifolium</name>
    <name type="common">Dalmatian daisy</name>
    <name type="synonym">Chrysanthemum cinerariifolium</name>
    <dbReference type="NCBI Taxonomy" id="118510"/>
    <lineage>
        <taxon>Eukaryota</taxon>
        <taxon>Viridiplantae</taxon>
        <taxon>Streptophyta</taxon>
        <taxon>Embryophyta</taxon>
        <taxon>Tracheophyta</taxon>
        <taxon>Spermatophyta</taxon>
        <taxon>Magnoliopsida</taxon>
        <taxon>eudicotyledons</taxon>
        <taxon>Gunneridae</taxon>
        <taxon>Pentapetalae</taxon>
        <taxon>asterids</taxon>
        <taxon>campanulids</taxon>
        <taxon>Asterales</taxon>
        <taxon>Asteraceae</taxon>
        <taxon>Asteroideae</taxon>
        <taxon>Anthemideae</taxon>
        <taxon>Anthemidinae</taxon>
        <taxon>Tanacetum</taxon>
    </lineage>
</organism>
<evidence type="ECO:0000256" key="1">
    <source>
        <dbReference type="SAM" id="Coils"/>
    </source>
</evidence>
<evidence type="ECO:0000256" key="2">
    <source>
        <dbReference type="SAM" id="MobiDB-lite"/>
    </source>
</evidence>
<name>A0A699HHU0_TANCI</name>
<comment type="caution">
    <text evidence="3">The sequence shown here is derived from an EMBL/GenBank/DDBJ whole genome shotgun (WGS) entry which is preliminary data.</text>
</comment>
<evidence type="ECO:0008006" key="4">
    <source>
        <dbReference type="Google" id="ProtNLM"/>
    </source>
</evidence>
<feature type="compositionally biased region" description="Polar residues" evidence="2">
    <location>
        <begin position="280"/>
        <end position="294"/>
    </location>
</feature>
<evidence type="ECO:0000313" key="3">
    <source>
        <dbReference type="EMBL" id="GEY32583.1"/>
    </source>
</evidence>
<feature type="coiled-coil region" evidence="1">
    <location>
        <begin position="145"/>
        <end position="172"/>
    </location>
</feature>
<reference evidence="3" key="1">
    <citation type="journal article" date="2019" name="Sci. Rep.">
        <title>Draft genome of Tanacetum cinerariifolium, the natural source of mosquito coil.</title>
        <authorList>
            <person name="Yamashiro T."/>
            <person name="Shiraishi A."/>
            <person name="Satake H."/>
            <person name="Nakayama K."/>
        </authorList>
    </citation>
    <scope>NUCLEOTIDE SEQUENCE</scope>
</reference>
<dbReference type="AlphaFoldDB" id="A0A699HHU0"/>
<feature type="region of interest" description="Disordered" evidence="2">
    <location>
        <begin position="268"/>
        <end position="294"/>
    </location>
</feature>
<feature type="non-terminal residue" evidence="3">
    <location>
        <position position="646"/>
    </location>
</feature>
<feature type="region of interest" description="Disordered" evidence="2">
    <location>
        <begin position="179"/>
        <end position="217"/>
    </location>
</feature>
<dbReference type="EMBL" id="BKCJ010169287">
    <property type="protein sequence ID" value="GEY32583.1"/>
    <property type="molecule type" value="Genomic_DNA"/>
</dbReference>
<gene>
    <name evidence="3" type="ORF">Tci_404557</name>
</gene>
<sequence>MTTLNVTSSSDSQMHINIMVAGSRDRPPILAPVRYPQWCSRFLRYVDTRPNNEALRKCILSGPFKPTNVLVHAVEATDDSPVVPEHTTAETPTNKYLENKAHFLTEKEAIHLILTGIRDDIYSTPEWSRFVRIVKQQHKLDEVSYHKLFDILEQYQNEVNELRAEKLARNANPQALVATVQADRDPYYQTSRSHRSSAPSPKPSILSRSQTTTRHKGKEIAKPITFLFETAFEEDSDPEQAQRDKDMQKNLALIAKYFKKIYKTTNNNLRTSSNTKNKNVDTTPQFKNDNQSGQFRTQRTVNVVMARENVRSKVVQQSEIQCFNCKEYGCFAKECGKPKRVKDFVYHKEKMLLYKQPKQGVPLQAEQHRSEPVEQVQNDAGYNVFANHLQHSEQSEYVSNTCLVKTDDSNVIPDSPDMCEDDIQNEQNDVESNDEHVALANLIANLKLDVDENKKIQKQLKKVNTTLAEELKECKAILAETNSLAELQCMYLHKVKECDCLAQKLSTQIESVSKKVHTELLQRFAKVEKHSISLEIALQNCKEQARENLWTLSLIDHLRQPNAQQIPKPSVLGIPTPFSDSLERKYFPKTKSVPKANVSDGLSKPVTTQTLPQTAKKAVSNTNVLKPGMYRIDKRTAHTRALQLPQ</sequence>
<feature type="compositionally biased region" description="Polar residues" evidence="2">
    <location>
        <begin position="188"/>
        <end position="199"/>
    </location>
</feature>